<accession>A0A397JH12</accession>
<evidence type="ECO:0000313" key="2">
    <source>
        <dbReference type="Proteomes" id="UP000266861"/>
    </source>
</evidence>
<dbReference type="EMBL" id="PQFF01000031">
    <property type="protein sequence ID" value="RHZ87589.1"/>
    <property type="molecule type" value="Genomic_DNA"/>
</dbReference>
<sequence length="53" mass="6062">MPKLPIDPPTFEELPDELHFSIIHVFQNLRMMKFLKSISALSVVASELHAPVF</sequence>
<evidence type="ECO:0000313" key="1">
    <source>
        <dbReference type="EMBL" id="RHZ87589.1"/>
    </source>
</evidence>
<comment type="caution">
    <text evidence="1">The sequence shown here is derived from an EMBL/GenBank/DDBJ whole genome shotgun (WGS) entry which is preliminary data.</text>
</comment>
<gene>
    <name evidence="1" type="ORF">Glove_33g298</name>
</gene>
<organism evidence="1 2">
    <name type="scientific">Diversispora epigaea</name>
    <dbReference type="NCBI Taxonomy" id="1348612"/>
    <lineage>
        <taxon>Eukaryota</taxon>
        <taxon>Fungi</taxon>
        <taxon>Fungi incertae sedis</taxon>
        <taxon>Mucoromycota</taxon>
        <taxon>Glomeromycotina</taxon>
        <taxon>Glomeromycetes</taxon>
        <taxon>Diversisporales</taxon>
        <taxon>Diversisporaceae</taxon>
        <taxon>Diversispora</taxon>
    </lineage>
</organism>
<dbReference type="AlphaFoldDB" id="A0A397JH12"/>
<dbReference type="Proteomes" id="UP000266861">
    <property type="component" value="Unassembled WGS sequence"/>
</dbReference>
<reference evidence="1 2" key="1">
    <citation type="submission" date="2018-08" db="EMBL/GenBank/DDBJ databases">
        <title>Genome and evolution of the arbuscular mycorrhizal fungus Diversispora epigaea (formerly Glomus versiforme) and its bacterial endosymbionts.</title>
        <authorList>
            <person name="Sun X."/>
            <person name="Fei Z."/>
            <person name="Harrison M."/>
        </authorList>
    </citation>
    <scope>NUCLEOTIDE SEQUENCE [LARGE SCALE GENOMIC DNA]</scope>
    <source>
        <strain evidence="1 2">IT104</strain>
    </source>
</reference>
<keyword evidence="2" id="KW-1185">Reference proteome</keyword>
<proteinExistence type="predicted"/>
<protein>
    <submittedName>
        <fullName evidence="1">Uncharacterized protein</fullName>
    </submittedName>
</protein>
<name>A0A397JH12_9GLOM</name>